<name>A0A927D5F6_9RHOB</name>
<dbReference type="Pfam" id="PF09037">
    <property type="entry name" value="Sulphotransf"/>
    <property type="match status" value="1"/>
</dbReference>
<dbReference type="PIRSF" id="PIRSF021497">
    <property type="entry name" value="Sulphotransferase_Stf0"/>
    <property type="match status" value="1"/>
</dbReference>
<comment type="caution">
    <text evidence="2">The sequence shown here is derived from an EMBL/GenBank/DDBJ whole genome shotgun (WGS) entry which is preliminary data.</text>
</comment>
<dbReference type="Proteomes" id="UP000635142">
    <property type="component" value="Unassembled WGS sequence"/>
</dbReference>
<dbReference type="InterPro" id="IPR027417">
    <property type="entry name" value="P-loop_NTPase"/>
</dbReference>
<dbReference type="SUPFAM" id="SSF52540">
    <property type="entry name" value="P-loop containing nucleoside triphosphate hydrolases"/>
    <property type="match status" value="1"/>
</dbReference>
<evidence type="ECO:0000259" key="1">
    <source>
        <dbReference type="Pfam" id="PF09037"/>
    </source>
</evidence>
<reference evidence="2" key="1">
    <citation type="submission" date="2020-08" db="EMBL/GenBank/DDBJ databases">
        <title>Sulfitobacter aestuariivivens sp. nov., isolated from a tidal flat.</title>
        <authorList>
            <person name="Park S."/>
            <person name="Yoon J.-H."/>
        </authorList>
    </citation>
    <scope>NUCLEOTIDE SEQUENCE</scope>
    <source>
        <strain evidence="2">TSTF-M16</strain>
    </source>
</reference>
<proteinExistence type="predicted"/>
<dbReference type="InterPro" id="IPR015124">
    <property type="entry name" value="Stf0"/>
</dbReference>
<evidence type="ECO:0000313" key="2">
    <source>
        <dbReference type="EMBL" id="MBD3665535.1"/>
    </source>
</evidence>
<protein>
    <submittedName>
        <fullName evidence="2">Sulfotransferase</fullName>
    </submittedName>
</protein>
<dbReference type="EMBL" id="JACTAG010000002">
    <property type="protein sequence ID" value="MBD3665535.1"/>
    <property type="molecule type" value="Genomic_DNA"/>
</dbReference>
<dbReference type="AlphaFoldDB" id="A0A927D5F6"/>
<dbReference type="RefSeq" id="WP_191076505.1">
    <property type="nucleotide sequence ID" value="NZ_JACTAG010000002.1"/>
</dbReference>
<evidence type="ECO:0000313" key="3">
    <source>
        <dbReference type="Proteomes" id="UP000635142"/>
    </source>
</evidence>
<keyword evidence="3" id="KW-1185">Reference proteome</keyword>
<dbReference type="GO" id="GO:0016740">
    <property type="term" value="F:transferase activity"/>
    <property type="evidence" value="ECO:0007669"/>
    <property type="project" value="InterPro"/>
</dbReference>
<organism evidence="2 3">
    <name type="scientific">Sulfitobacter aestuariivivens</name>
    <dbReference type="NCBI Taxonomy" id="2766981"/>
    <lineage>
        <taxon>Bacteria</taxon>
        <taxon>Pseudomonadati</taxon>
        <taxon>Pseudomonadota</taxon>
        <taxon>Alphaproteobacteria</taxon>
        <taxon>Rhodobacterales</taxon>
        <taxon>Roseobacteraceae</taxon>
        <taxon>Sulfitobacter</taxon>
    </lineage>
</organism>
<dbReference type="InterPro" id="IPR024628">
    <property type="entry name" value="Sulfotransferase_Stf0_dom"/>
</dbReference>
<sequence length="253" mass="28875">MTPVDAYVICTSPRSGSTLLCGLLRNSGIAGLPESHFHEPSMNKWLDYYDLRDKSFCNPRDQIAAVFRAAQERGKGGGKVFGLRLQRHSFEYFTEQLRQLHPSCKNDVARLNAAFGKTRFIHLTRENKLEQAVSFVKAQQSGLWHMAPDGREIERLSEPKQLTYDPAAISNQLMQFEEMDAAWTAWFGQQDIEPLRVTYDALSAAPQKMLRTVLDALCLQSGKCEKITAHVGKMADEISQEWVKRFEREEMCR</sequence>
<accession>A0A927D5F6</accession>
<gene>
    <name evidence="2" type="ORF">H9Q16_16500</name>
</gene>
<dbReference type="Gene3D" id="3.40.50.300">
    <property type="entry name" value="P-loop containing nucleotide triphosphate hydrolases"/>
    <property type="match status" value="1"/>
</dbReference>
<feature type="domain" description="Sulphotransferase Stf0" evidence="1">
    <location>
        <begin position="6"/>
        <end position="249"/>
    </location>
</feature>